<evidence type="ECO:0000313" key="14">
    <source>
        <dbReference type="EMBL" id="QDQ28792.1"/>
    </source>
</evidence>
<comment type="similarity">
    <text evidence="2">Belongs to the TamA family.</text>
</comment>
<dbReference type="AlphaFoldDB" id="A0A516SKV5"/>
<comment type="subcellular location">
    <subcellularLocation>
        <location evidence="1">Cell outer membrane</location>
    </subcellularLocation>
</comment>
<dbReference type="GO" id="GO:0009279">
    <property type="term" value="C:cell outer membrane"/>
    <property type="evidence" value="ECO:0007669"/>
    <property type="project" value="UniProtKB-SubCell"/>
</dbReference>
<sequence>MTCRPGLVKLPAVPRPSFTPRLLALLMAAPAFAAGLDYHVDINAPAPLAELLRHNLGILRWKGNDYIDREQLERLYEATPKEIETLLAPQGYFQPKIESSIKLERKGWQLQFTVEPGEQAMVHDVDVRVEGAIVNEPDFRARWAELLEVWPLPIGGNFTQSEWSGAKRRGLQALIIDRFPAATISQSRAEIDPAKASAELTVNYDSGPRFTFGELQVKGLQKYPRTLIERFSTFKAGEGYSQQKLLDFQTALQNTPYFSSVFVDVPIDASKPDGVPVSLELVEAPRYKTEVGLGFDTDKGPRASVVYRDSNLRRRGWIGTVDLKLQRREQSFNAGVEFPPNSDGYRYAGNFVLKHEDVSGVNTTTQTVKVQRSRQKGKIEITQALQYTMGHEKTEDKPEQRNKALILSQDWSRISVDNPADPRRGLLLNWQLGGAAKTLFSSTNFVRAWGRVGWYHPLGEDGLLLLRGEAGQVVSDDTAAVPNDWLFRAGGAGSVRGYDYQTLGLKTASGAVEGGRVLATASAEYQHKIVGKWRAAVFADVGGAANDWLSFKAHKGYGVGARWASPVGPFALDVAYGATDKKVRVHFSLGVGF</sequence>
<dbReference type="InterPro" id="IPR000184">
    <property type="entry name" value="Bac_surfAg_D15"/>
</dbReference>
<evidence type="ECO:0000256" key="9">
    <source>
        <dbReference type="ARBA" id="ARBA00033063"/>
    </source>
</evidence>
<evidence type="ECO:0000259" key="12">
    <source>
        <dbReference type="Pfam" id="PF01103"/>
    </source>
</evidence>
<evidence type="ECO:0000256" key="11">
    <source>
        <dbReference type="SAM" id="SignalP"/>
    </source>
</evidence>
<evidence type="ECO:0000256" key="2">
    <source>
        <dbReference type="ARBA" id="ARBA00010248"/>
    </source>
</evidence>
<dbReference type="PANTHER" id="PTHR12815:SF47">
    <property type="entry name" value="TRANSLOCATION AND ASSEMBLY MODULE SUBUNIT TAMA"/>
    <property type="match status" value="1"/>
</dbReference>
<keyword evidence="7" id="KW-0472">Membrane</keyword>
<evidence type="ECO:0000256" key="10">
    <source>
        <dbReference type="ARBA" id="ARBA00093548"/>
    </source>
</evidence>
<dbReference type="Pfam" id="PF17243">
    <property type="entry name" value="POTRA_TamA_1"/>
    <property type="match status" value="1"/>
</dbReference>
<gene>
    <name evidence="14" type="ORF">FNU76_21915</name>
</gene>
<evidence type="ECO:0000256" key="3">
    <source>
        <dbReference type="ARBA" id="ARBA00015419"/>
    </source>
</evidence>
<keyword evidence="4" id="KW-1134">Transmembrane beta strand</keyword>
<evidence type="ECO:0000256" key="8">
    <source>
        <dbReference type="ARBA" id="ARBA00023237"/>
    </source>
</evidence>
<evidence type="ECO:0000256" key="1">
    <source>
        <dbReference type="ARBA" id="ARBA00004442"/>
    </source>
</evidence>
<keyword evidence="6 11" id="KW-0732">Signal</keyword>
<dbReference type="EMBL" id="CP041730">
    <property type="protein sequence ID" value="QDQ28792.1"/>
    <property type="molecule type" value="Genomic_DNA"/>
</dbReference>
<keyword evidence="8" id="KW-0998">Cell outer membrane</keyword>
<evidence type="ECO:0000313" key="15">
    <source>
        <dbReference type="Proteomes" id="UP000317550"/>
    </source>
</evidence>
<feature type="chain" id="PRO_5022106728" description="Translocation and assembly module subunit TamA" evidence="11">
    <location>
        <begin position="34"/>
        <end position="593"/>
    </location>
</feature>
<evidence type="ECO:0000256" key="7">
    <source>
        <dbReference type="ARBA" id="ARBA00023136"/>
    </source>
</evidence>
<reference evidence="15" key="1">
    <citation type="submission" date="2019-07" db="EMBL/GenBank/DDBJ databases">
        <title>Chitinimonas sp. nov., isolated from Ny-Alesund, arctica soil.</title>
        <authorList>
            <person name="Xu Q."/>
            <person name="Peng F."/>
        </authorList>
    </citation>
    <scope>NUCLEOTIDE SEQUENCE [LARGE SCALE GENOMIC DNA]</scope>
    <source>
        <strain evidence="15">R3-44</strain>
    </source>
</reference>
<evidence type="ECO:0000259" key="13">
    <source>
        <dbReference type="Pfam" id="PF17243"/>
    </source>
</evidence>
<evidence type="ECO:0000256" key="6">
    <source>
        <dbReference type="ARBA" id="ARBA00022729"/>
    </source>
</evidence>
<evidence type="ECO:0000256" key="5">
    <source>
        <dbReference type="ARBA" id="ARBA00022692"/>
    </source>
</evidence>
<dbReference type="InterPro" id="IPR039910">
    <property type="entry name" value="D15-like"/>
</dbReference>
<dbReference type="Proteomes" id="UP000317550">
    <property type="component" value="Chromosome"/>
</dbReference>
<organism evidence="14 15">
    <name type="scientific">Chitinimonas arctica</name>
    <dbReference type="NCBI Taxonomy" id="2594795"/>
    <lineage>
        <taxon>Bacteria</taxon>
        <taxon>Pseudomonadati</taxon>
        <taxon>Pseudomonadota</taxon>
        <taxon>Betaproteobacteria</taxon>
        <taxon>Neisseriales</taxon>
        <taxon>Chitinibacteraceae</taxon>
        <taxon>Chitinimonas</taxon>
    </lineage>
</organism>
<dbReference type="OrthoDB" id="9769707at2"/>
<comment type="subunit">
    <text evidence="10">Interacts with TamB to form the translocation and assembly module (TAM).</text>
</comment>
<dbReference type="InterPro" id="IPR035243">
    <property type="entry name" value="TamA_POTRA_Dom_1"/>
</dbReference>
<accession>A0A516SKV5</accession>
<protein>
    <recommendedName>
        <fullName evidence="3">Translocation and assembly module subunit TamA</fullName>
    </recommendedName>
    <alternativeName>
        <fullName evidence="9">Autotransporter assembly factor TamA</fullName>
    </alternativeName>
</protein>
<feature type="domain" description="Bacterial surface antigen (D15)" evidence="12">
    <location>
        <begin position="324"/>
        <end position="591"/>
    </location>
</feature>
<name>A0A516SKV5_9NEIS</name>
<dbReference type="Gene3D" id="2.40.160.50">
    <property type="entry name" value="membrane protein fhac: a member of the omp85/tpsb transporter family"/>
    <property type="match status" value="1"/>
</dbReference>
<dbReference type="KEGG" id="cari:FNU76_21915"/>
<dbReference type="PANTHER" id="PTHR12815">
    <property type="entry name" value="SORTING AND ASSEMBLY MACHINERY SAMM50 PROTEIN FAMILY MEMBER"/>
    <property type="match status" value="1"/>
</dbReference>
<feature type="domain" description="TamA POTRA" evidence="13">
    <location>
        <begin position="65"/>
        <end position="116"/>
    </location>
</feature>
<feature type="signal peptide" evidence="11">
    <location>
        <begin position="1"/>
        <end position="33"/>
    </location>
</feature>
<dbReference type="Pfam" id="PF01103">
    <property type="entry name" value="Omp85"/>
    <property type="match status" value="1"/>
</dbReference>
<keyword evidence="5" id="KW-0812">Transmembrane</keyword>
<keyword evidence="15" id="KW-1185">Reference proteome</keyword>
<proteinExistence type="inferred from homology"/>
<evidence type="ECO:0000256" key="4">
    <source>
        <dbReference type="ARBA" id="ARBA00022452"/>
    </source>
</evidence>
<dbReference type="Gene3D" id="3.10.20.310">
    <property type="entry name" value="membrane protein fhac"/>
    <property type="match status" value="3"/>
</dbReference>